<dbReference type="AlphaFoldDB" id="A0A2N5VNM3"/>
<reference evidence="2 3" key="1">
    <citation type="submission" date="2017-11" db="EMBL/GenBank/DDBJ databases">
        <title>De novo assembly and phasing of dikaryotic genomes from two isolates of Puccinia coronata f. sp. avenae, the causal agent of oat crown rust.</title>
        <authorList>
            <person name="Miller M.E."/>
            <person name="Zhang Y."/>
            <person name="Omidvar V."/>
            <person name="Sperschneider J."/>
            <person name="Schwessinger B."/>
            <person name="Raley C."/>
            <person name="Palmer J.M."/>
            <person name="Garnica D."/>
            <person name="Upadhyaya N."/>
            <person name="Rathjen J."/>
            <person name="Taylor J.M."/>
            <person name="Park R.F."/>
            <person name="Dodds P.N."/>
            <person name="Hirsch C.D."/>
            <person name="Kianian S.F."/>
            <person name="Figueroa M."/>
        </authorList>
    </citation>
    <scope>NUCLEOTIDE SEQUENCE [LARGE SCALE GENOMIC DNA]</scope>
    <source>
        <strain evidence="2">12SD80</strain>
    </source>
</reference>
<evidence type="ECO:0000259" key="1">
    <source>
        <dbReference type="Pfam" id="PF20231"/>
    </source>
</evidence>
<dbReference type="Pfam" id="PF20231">
    <property type="entry name" value="DUF6589"/>
    <property type="match status" value="1"/>
</dbReference>
<dbReference type="InterPro" id="IPR046496">
    <property type="entry name" value="DUF6589"/>
</dbReference>
<sequence length="193" mass="22042">MLKLMDALDNSAKGVGQVFESIMKQAGLSVEEFFGRFQPMDSDLGKVKNFNCLREQQAPSKYPKNRLDNKFFQLGASHTLWNVGSSIFTLHFGDSADSTNCGAWQHLEALGFPAEKTIQKKDFTLMINQMERVYEANVYHFLRVILKIDCKDIGTKKESMTSERWNSTIDKCYEEYFLPQACNKALRGSNTKL</sequence>
<evidence type="ECO:0000313" key="2">
    <source>
        <dbReference type="EMBL" id="PLW51605.1"/>
    </source>
</evidence>
<accession>A0A2N5VNM3</accession>
<organism evidence="2 3">
    <name type="scientific">Puccinia coronata f. sp. avenae</name>
    <dbReference type="NCBI Taxonomy" id="200324"/>
    <lineage>
        <taxon>Eukaryota</taxon>
        <taxon>Fungi</taxon>
        <taxon>Dikarya</taxon>
        <taxon>Basidiomycota</taxon>
        <taxon>Pucciniomycotina</taxon>
        <taxon>Pucciniomycetes</taxon>
        <taxon>Pucciniales</taxon>
        <taxon>Pucciniaceae</taxon>
        <taxon>Puccinia</taxon>
    </lineage>
</organism>
<proteinExistence type="predicted"/>
<dbReference type="EMBL" id="PGCI01000004">
    <property type="protein sequence ID" value="PLW51605.1"/>
    <property type="molecule type" value="Genomic_DNA"/>
</dbReference>
<feature type="domain" description="DUF6589" evidence="1">
    <location>
        <begin position="1"/>
        <end position="185"/>
    </location>
</feature>
<protein>
    <recommendedName>
        <fullName evidence="1">DUF6589 domain-containing protein</fullName>
    </recommendedName>
</protein>
<comment type="caution">
    <text evidence="2">The sequence shown here is derived from an EMBL/GenBank/DDBJ whole genome shotgun (WGS) entry which is preliminary data.</text>
</comment>
<gene>
    <name evidence="2" type="ORF">PCASD_00618</name>
</gene>
<name>A0A2N5VNM3_9BASI</name>
<evidence type="ECO:0000313" key="3">
    <source>
        <dbReference type="Proteomes" id="UP000235392"/>
    </source>
</evidence>
<dbReference type="Proteomes" id="UP000235392">
    <property type="component" value="Unassembled WGS sequence"/>
</dbReference>